<dbReference type="EMBL" id="JAVFHQ010000028">
    <property type="protein sequence ID" value="KAK4543879.1"/>
    <property type="molecule type" value="Genomic_DNA"/>
</dbReference>
<sequence length="106" mass="12170">MALSLLKAADGDNITSRIPVRHSKDPRFSDKATFHRGGWTRKGLTSPRSPMLVRLTKNAWAGKHGRYNELIVYDFPQATNRMLMELEAEGSGRPCMMVQLEFWAWY</sequence>
<keyword evidence="2" id="KW-1185">Reference proteome</keyword>
<dbReference type="AlphaFoldDB" id="A0AAV9JEX8"/>
<proteinExistence type="predicted"/>
<dbReference type="Proteomes" id="UP001324427">
    <property type="component" value="Unassembled WGS sequence"/>
</dbReference>
<organism evidence="1 2">
    <name type="scientific">Oleoguttula mirabilis</name>
    <dbReference type="NCBI Taxonomy" id="1507867"/>
    <lineage>
        <taxon>Eukaryota</taxon>
        <taxon>Fungi</taxon>
        <taxon>Dikarya</taxon>
        <taxon>Ascomycota</taxon>
        <taxon>Pezizomycotina</taxon>
        <taxon>Dothideomycetes</taxon>
        <taxon>Dothideomycetidae</taxon>
        <taxon>Mycosphaerellales</taxon>
        <taxon>Teratosphaeriaceae</taxon>
        <taxon>Oleoguttula</taxon>
    </lineage>
</organism>
<gene>
    <name evidence="1" type="ORF">LTR36_004653</name>
</gene>
<comment type="caution">
    <text evidence="1">The sequence shown here is derived from an EMBL/GenBank/DDBJ whole genome shotgun (WGS) entry which is preliminary data.</text>
</comment>
<reference evidence="1 2" key="1">
    <citation type="submission" date="2021-11" db="EMBL/GenBank/DDBJ databases">
        <title>Black yeast isolated from Biological Soil Crust.</title>
        <authorList>
            <person name="Kurbessoian T."/>
        </authorList>
    </citation>
    <scope>NUCLEOTIDE SEQUENCE [LARGE SCALE GENOMIC DNA]</scope>
    <source>
        <strain evidence="1 2">CCFEE 5522</strain>
    </source>
</reference>
<evidence type="ECO:0000313" key="2">
    <source>
        <dbReference type="Proteomes" id="UP001324427"/>
    </source>
</evidence>
<accession>A0AAV9JEX8</accession>
<protein>
    <submittedName>
        <fullName evidence="1">Uncharacterized protein</fullName>
    </submittedName>
</protein>
<name>A0AAV9JEX8_9PEZI</name>
<evidence type="ECO:0000313" key="1">
    <source>
        <dbReference type="EMBL" id="KAK4543879.1"/>
    </source>
</evidence>